<evidence type="ECO:0008006" key="4">
    <source>
        <dbReference type="Google" id="ProtNLM"/>
    </source>
</evidence>
<organism evidence="2 3">
    <name type="scientific">Oharaeibacter diazotrophicus</name>
    <dbReference type="NCBI Taxonomy" id="1920512"/>
    <lineage>
        <taxon>Bacteria</taxon>
        <taxon>Pseudomonadati</taxon>
        <taxon>Pseudomonadota</taxon>
        <taxon>Alphaproteobacteria</taxon>
        <taxon>Hyphomicrobiales</taxon>
        <taxon>Pleomorphomonadaceae</taxon>
        <taxon>Oharaeibacter</taxon>
    </lineage>
</organism>
<evidence type="ECO:0000256" key="1">
    <source>
        <dbReference type="SAM" id="SignalP"/>
    </source>
</evidence>
<gene>
    <name evidence="2" type="ORF">EDD54_3309</name>
</gene>
<feature type="chain" id="PRO_5020931367" description="Secreted protein" evidence="1">
    <location>
        <begin position="22"/>
        <end position="198"/>
    </location>
</feature>
<dbReference type="RefSeq" id="WP_126538221.1">
    <property type="nucleotide sequence ID" value="NZ_BSPM01000009.1"/>
</dbReference>
<protein>
    <recommendedName>
        <fullName evidence="4">Secreted protein</fullName>
    </recommendedName>
</protein>
<keyword evidence="3" id="KW-1185">Reference proteome</keyword>
<dbReference type="AlphaFoldDB" id="A0A4R6RCD2"/>
<evidence type="ECO:0000313" key="2">
    <source>
        <dbReference type="EMBL" id="TDP83347.1"/>
    </source>
</evidence>
<accession>A0A4R6RCD2</accession>
<keyword evidence="1" id="KW-0732">Signal</keyword>
<reference evidence="2 3" key="1">
    <citation type="submission" date="2019-03" db="EMBL/GenBank/DDBJ databases">
        <title>Genomic Encyclopedia of Type Strains, Phase IV (KMG-IV): sequencing the most valuable type-strain genomes for metagenomic binning, comparative biology and taxonomic classification.</title>
        <authorList>
            <person name="Goeker M."/>
        </authorList>
    </citation>
    <scope>NUCLEOTIDE SEQUENCE [LARGE SCALE GENOMIC DNA]</scope>
    <source>
        <strain evidence="2 3">DSM 102969</strain>
    </source>
</reference>
<evidence type="ECO:0000313" key="3">
    <source>
        <dbReference type="Proteomes" id="UP000294547"/>
    </source>
</evidence>
<sequence length="198" mass="21153">MRPARRLVALAAVLLASAASAAAGRPPPGAIPGWFDPATGRFEPLATGSVPEDAVAAPPPPADSAYVSGSLTMNLSYTAPAGLRVEPTDTLRCSVYVAVFWKPVGASRPNASERIDYRVSINTAWKDRPRSLVVPTTMPTDEIAEPTPTVFRQFECSLYGTDSDGDSFADGTDIFIGRSNQRDTFGPKVEEDVTIFFD</sequence>
<name>A0A4R6RCD2_9HYPH</name>
<proteinExistence type="predicted"/>
<comment type="caution">
    <text evidence="2">The sequence shown here is derived from an EMBL/GenBank/DDBJ whole genome shotgun (WGS) entry which is preliminary data.</text>
</comment>
<dbReference type="Proteomes" id="UP000294547">
    <property type="component" value="Unassembled WGS sequence"/>
</dbReference>
<feature type="signal peptide" evidence="1">
    <location>
        <begin position="1"/>
        <end position="21"/>
    </location>
</feature>
<dbReference type="EMBL" id="SNXY01000009">
    <property type="protein sequence ID" value="TDP83347.1"/>
    <property type="molecule type" value="Genomic_DNA"/>
</dbReference>